<dbReference type="FunFam" id="3.40.50.300:FF:000011">
    <property type="entry name" value="Putative ABC transporter ATP-binding component"/>
    <property type="match status" value="1"/>
</dbReference>
<dbReference type="SMART" id="SM00382">
    <property type="entry name" value="AAA"/>
    <property type="match status" value="2"/>
</dbReference>
<gene>
    <name evidence="6" type="ORF">ELQ90_14830</name>
</gene>
<dbReference type="CDD" id="cd03221">
    <property type="entry name" value="ABCF_EF-3"/>
    <property type="match status" value="2"/>
</dbReference>
<dbReference type="GO" id="GO:0005524">
    <property type="term" value="F:ATP binding"/>
    <property type="evidence" value="ECO:0007669"/>
    <property type="project" value="UniProtKB-KW"/>
</dbReference>
<evidence type="ECO:0000256" key="2">
    <source>
        <dbReference type="ARBA" id="ARBA00022741"/>
    </source>
</evidence>
<evidence type="ECO:0000256" key="1">
    <source>
        <dbReference type="ARBA" id="ARBA00022737"/>
    </source>
</evidence>
<dbReference type="SUPFAM" id="SSF52540">
    <property type="entry name" value="P-loop containing nucleoside triphosphate hydrolases"/>
    <property type="match status" value="2"/>
</dbReference>
<dbReference type="InterPro" id="IPR017871">
    <property type="entry name" value="ABC_transporter-like_CS"/>
</dbReference>
<dbReference type="InterPro" id="IPR050611">
    <property type="entry name" value="ABCF"/>
</dbReference>
<dbReference type="PROSITE" id="PS50893">
    <property type="entry name" value="ABC_TRANSPORTER_2"/>
    <property type="match status" value="1"/>
</dbReference>
<keyword evidence="2" id="KW-0547">Nucleotide-binding</keyword>
<protein>
    <submittedName>
        <fullName evidence="6">ABC-F family ATP-binding cassette domain-containing protein</fullName>
    </submittedName>
</protein>
<organism evidence="6 7">
    <name type="scientific">Labedella phragmitis</name>
    <dbReference type="NCBI Taxonomy" id="2498849"/>
    <lineage>
        <taxon>Bacteria</taxon>
        <taxon>Bacillati</taxon>
        <taxon>Actinomycetota</taxon>
        <taxon>Actinomycetes</taxon>
        <taxon>Micrococcales</taxon>
        <taxon>Microbacteriaceae</taxon>
        <taxon>Labedella</taxon>
    </lineage>
</organism>
<evidence type="ECO:0000313" key="7">
    <source>
        <dbReference type="Proteomes" id="UP000288547"/>
    </source>
</evidence>
<keyword evidence="4" id="KW-0175">Coiled coil</keyword>
<evidence type="ECO:0000313" key="6">
    <source>
        <dbReference type="EMBL" id="RWZ46442.1"/>
    </source>
</evidence>
<dbReference type="Pfam" id="PF00005">
    <property type="entry name" value="ABC_tran"/>
    <property type="match status" value="2"/>
</dbReference>
<proteinExistence type="predicted"/>
<evidence type="ECO:0000259" key="5">
    <source>
        <dbReference type="PROSITE" id="PS50893"/>
    </source>
</evidence>
<accession>A0A444PPT6</accession>
<sequence length="542" mass="58335">MTVEGVSRTFGDRRVLTDVSFVVPPDARIGLIGENGAGKSTLLRIAGGADQPDTGSVSVPLRTGSLWQEACAAPGTTVARFLEASTDEVRRLERELEAAAEALSERSADATHRYEAALDAAERADVWSLAARVASILAALGVDGIDGDRLLTEVSGGQRARLTLAGVLLARPDALLLDEPTNHLDDAAVAFLRDELVGWRGPVLFASHDRAFLDEVATSLLDLDPARTPSDPRGSGAGVAVFGGGFTEYLARKAEERTRWERRFLDEERALAGLADVVARTGDDLRFTGVRRDNDKFIGPFKGAKVEAQISRRIGDAERRIQELERTRVEPPPRPLVFSGIPVGFGVLAEGEPLVRLRGVTVDGRLTLDRLDILPESRILVTGANGAGKSTLLSVLAGRVRVDEGTVARRKGLRVGLLEQDVRLGDPDESPRSLYGRTLGEERADRTPLESLGLLAARDLDRPVGSLSVGQQRRVALALILARPPHVLLLDEPTNHLSLALASELETALGGYPGAVVIASHDRWLRRRWTGAEIGLEVVSRS</sequence>
<evidence type="ECO:0000256" key="3">
    <source>
        <dbReference type="ARBA" id="ARBA00022840"/>
    </source>
</evidence>
<dbReference type="PROSITE" id="PS00211">
    <property type="entry name" value="ABC_TRANSPORTER_1"/>
    <property type="match status" value="2"/>
</dbReference>
<reference evidence="6 7" key="1">
    <citation type="submission" date="2018-12" db="EMBL/GenBank/DDBJ databases">
        <authorList>
            <person name="Li F."/>
        </authorList>
    </citation>
    <scope>NUCLEOTIDE SEQUENCE [LARGE SCALE GENOMIC DNA]</scope>
    <source>
        <strain evidence="6 7">11W25H-1</strain>
    </source>
</reference>
<comment type="caution">
    <text evidence="6">The sequence shown here is derived from an EMBL/GenBank/DDBJ whole genome shotgun (WGS) entry which is preliminary data.</text>
</comment>
<dbReference type="PANTHER" id="PTHR19211">
    <property type="entry name" value="ATP-BINDING TRANSPORT PROTEIN-RELATED"/>
    <property type="match status" value="1"/>
</dbReference>
<keyword evidence="1" id="KW-0677">Repeat</keyword>
<feature type="coiled-coil region" evidence="4">
    <location>
        <begin position="82"/>
        <end position="113"/>
    </location>
</feature>
<feature type="domain" description="ABC transporter" evidence="5">
    <location>
        <begin position="1"/>
        <end position="250"/>
    </location>
</feature>
<dbReference type="Proteomes" id="UP000288547">
    <property type="component" value="Unassembled WGS sequence"/>
</dbReference>
<keyword evidence="7" id="KW-1185">Reference proteome</keyword>
<dbReference type="InterPro" id="IPR003439">
    <property type="entry name" value="ABC_transporter-like_ATP-bd"/>
</dbReference>
<name>A0A444PPT6_9MICO</name>
<dbReference type="AlphaFoldDB" id="A0A444PPT6"/>
<dbReference type="PANTHER" id="PTHR19211:SF14">
    <property type="entry name" value="ATP-BINDING CASSETTE SUB-FAMILY F MEMBER 1"/>
    <property type="match status" value="1"/>
</dbReference>
<dbReference type="GO" id="GO:0016887">
    <property type="term" value="F:ATP hydrolysis activity"/>
    <property type="evidence" value="ECO:0007669"/>
    <property type="project" value="InterPro"/>
</dbReference>
<dbReference type="Gene3D" id="3.40.50.300">
    <property type="entry name" value="P-loop containing nucleotide triphosphate hydrolases"/>
    <property type="match status" value="2"/>
</dbReference>
<dbReference type="InterPro" id="IPR003593">
    <property type="entry name" value="AAA+_ATPase"/>
</dbReference>
<dbReference type="OrthoDB" id="3239744at2"/>
<keyword evidence="3 6" id="KW-0067">ATP-binding</keyword>
<dbReference type="EMBL" id="RZNB01000007">
    <property type="protein sequence ID" value="RWZ46442.1"/>
    <property type="molecule type" value="Genomic_DNA"/>
</dbReference>
<dbReference type="InterPro" id="IPR027417">
    <property type="entry name" value="P-loop_NTPase"/>
</dbReference>
<evidence type="ECO:0000256" key="4">
    <source>
        <dbReference type="SAM" id="Coils"/>
    </source>
</evidence>